<evidence type="ECO:0000256" key="8">
    <source>
        <dbReference type="SAM" id="SignalP"/>
    </source>
</evidence>
<dbReference type="Pfam" id="PF01328">
    <property type="entry name" value="Peroxidase_2"/>
    <property type="match status" value="1"/>
</dbReference>
<evidence type="ECO:0000259" key="9">
    <source>
        <dbReference type="PROSITE" id="PS51405"/>
    </source>
</evidence>
<dbReference type="SUPFAM" id="SSF47571">
    <property type="entry name" value="Cloroperoxidase"/>
    <property type="match status" value="1"/>
</dbReference>
<keyword evidence="5" id="KW-0560">Oxidoreductase</keyword>
<dbReference type="GO" id="GO:0004601">
    <property type="term" value="F:peroxidase activity"/>
    <property type="evidence" value="ECO:0007669"/>
    <property type="project" value="UniProtKB-KW"/>
</dbReference>
<dbReference type="EMBL" id="ML976029">
    <property type="protein sequence ID" value="KAF1943015.1"/>
    <property type="molecule type" value="Genomic_DNA"/>
</dbReference>
<keyword evidence="3" id="KW-0349">Heme</keyword>
<dbReference type="InterPro" id="IPR036851">
    <property type="entry name" value="Chloroperoxidase-like_sf"/>
</dbReference>
<keyword evidence="2 10" id="KW-0575">Peroxidase</keyword>
<protein>
    <submittedName>
        <fullName evidence="10">Cloroperoxidase</fullName>
    </submittedName>
</protein>
<comment type="cofactor">
    <cofactor evidence="1">
        <name>heme b</name>
        <dbReference type="ChEBI" id="CHEBI:60344"/>
    </cofactor>
</comment>
<keyword evidence="11" id="KW-1185">Reference proteome</keyword>
<keyword evidence="4" id="KW-0479">Metal-binding</keyword>
<dbReference type="InterPro" id="IPR000028">
    <property type="entry name" value="Chloroperoxidase"/>
</dbReference>
<evidence type="ECO:0000256" key="3">
    <source>
        <dbReference type="ARBA" id="ARBA00022617"/>
    </source>
</evidence>
<feature type="chain" id="PRO_5025345683" evidence="8">
    <location>
        <begin position="22"/>
        <end position="437"/>
    </location>
</feature>
<evidence type="ECO:0000256" key="2">
    <source>
        <dbReference type="ARBA" id="ARBA00022559"/>
    </source>
</evidence>
<feature type="domain" description="Heme haloperoxidase family profile" evidence="9">
    <location>
        <begin position="62"/>
        <end position="315"/>
    </location>
</feature>
<evidence type="ECO:0000256" key="1">
    <source>
        <dbReference type="ARBA" id="ARBA00001970"/>
    </source>
</evidence>
<evidence type="ECO:0000256" key="5">
    <source>
        <dbReference type="ARBA" id="ARBA00023002"/>
    </source>
</evidence>
<feature type="signal peptide" evidence="8">
    <location>
        <begin position="1"/>
        <end position="21"/>
    </location>
</feature>
<dbReference type="AlphaFoldDB" id="A0A6A5SQU8"/>
<dbReference type="PROSITE" id="PS51405">
    <property type="entry name" value="HEME_HALOPEROXIDASE"/>
    <property type="match status" value="1"/>
</dbReference>
<evidence type="ECO:0000256" key="7">
    <source>
        <dbReference type="ARBA" id="ARBA00025795"/>
    </source>
</evidence>
<reference evidence="10" key="1">
    <citation type="journal article" date="2020" name="Stud. Mycol.">
        <title>101 Dothideomycetes genomes: a test case for predicting lifestyles and emergence of pathogens.</title>
        <authorList>
            <person name="Haridas S."/>
            <person name="Albert R."/>
            <person name="Binder M."/>
            <person name="Bloem J."/>
            <person name="Labutti K."/>
            <person name="Salamov A."/>
            <person name="Andreopoulos B."/>
            <person name="Baker S."/>
            <person name="Barry K."/>
            <person name="Bills G."/>
            <person name="Bluhm B."/>
            <person name="Cannon C."/>
            <person name="Castanera R."/>
            <person name="Culley D."/>
            <person name="Daum C."/>
            <person name="Ezra D."/>
            <person name="Gonzalez J."/>
            <person name="Henrissat B."/>
            <person name="Kuo A."/>
            <person name="Liang C."/>
            <person name="Lipzen A."/>
            <person name="Lutzoni F."/>
            <person name="Magnuson J."/>
            <person name="Mondo S."/>
            <person name="Nolan M."/>
            <person name="Ohm R."/>
            <person name="Pangilinan J."/>
            <person name="Park H.-J."/>
            <person name="Ramirez L."/>
            <person name="Alfaro M."/>
            <person name="Sun H."/>
            <person name="Tritt A."/>
            <person name="Yoshinaga Y."/>
            <person name="Zwiers L.-H."/>
            <person name="Turgeon B."/>
            <person name="Goodwin S."/>
            <person name="Spatafora J."/>
            <person name="Crous P."/>
            <person name="Grigoriev I."/>
        </authorList>
    </citation>
    <scope>NUCLEOTIDE SEQUENCE</scope>
    <source>
        <strain evidence="10">CBS 161.51</strain>
    </source>
</reference>
<accession>A0A6A5SQU8</accession>
<sequence>MVHISALLTFPLLGFLSLVQSFPTPENIARLNISPDELHEALLEIRDKRLLFDTGKPVDVSGDHVFKAPNFDAGDQRGPCVGLNALANHGYLPRDGIANVVQIISAANQAVLGMGIDIATLVAAIGTVFVGNPLSLSPGFSIDGKSSKASNVLGNLFGVLGTPRGLSASHNIIEADGSFTRDDLYVTGDAATMNMSLFLDTYYSIGEGGLSFDQVGARIAKRVGESVATNPNFYSGPYTGMIGRNGGYAFGSRLLSNHSSEQSEGVLSKEVFKSFWGVYDSPTSPSGLAYRRGHEQIPANWYRIPQDYTLVQLNLDLVKWYLTHPMTLSMGGNMGKVNSFVGIDLSDLTGGVLNANTILEGNGLMCFLLEVVKLGAPNSLGTLFKTLAEPLEMITDALAEPLLNLQCPEFGDLQSGGTNLWAKLMNYPGAKKAGMAF</sequence>
<dbReference type="OrthoDB" id="407298at2759"/>
<proteinExistence type="inferred from homology"/>
<keyword evidence="8" id="KW-0732">Signal</keyword>
<evidence type="ECO:0000256" key="6">
    <source>
        <dbReference type="ARBA" id="ARBA00023004"/>
    </source>
</evidence>
<dbReference type="GO" id="GO:0046872">
    <property type="term" value="F:metal ion binding"/>
    <property type="evidence" value="ECO:0007669"/>
    <property type="project" value="UniProtKB-KW"/>
</dbReference>
<dbReference type="PANTHER" id="PTHR33577:SF16">
    <property type="entry name" value="HEME HALOPEROXIDASE FAMILY PROFILE DOMAIN-CONTAINING PROTEIN"/>
    <property type="match status" value="1"/>
</dbReference>
<keyword evidence="6" id="KW-0408">Iron</keyword>
<name>A0A6A5SQU8_9PLEO</name>
<comment type="similarity">
    <text evidence="7">Belongs to the chloroperoxidase family.</text>
</comment>
<dbReference type="Gene3D" id="1.10.489.10">
    <property type="entry name" value="Chloroperoxidase-like"/>
    <property type="match status" value="1"/>
</dbReference>
<dbReference type="Proteomes" id="UP000800038">
    <property type="component" value="Unassembled WGS sequence"/>
</dbReference>
<gene>
    <name evidence="10" type="ORF">EJ02DRAFT_401351</name>
</gene>
<dbReference type="PANTHER" id="PTHR33577">
    <property type="entry name" value="STERIGMATOCYSTIN BIOSYNTHESIS PEROXIDASE STCC-RELATED"/>
    <property type="match status" value="1"/>
</dbReference>
<evidence type="ECO:0000313" key="10">
    <source>
        <dbReference type="EMBL" id="KAF1943015.1"/>
    </source>
</evidence>
<evidence type="ECO:0000313" key="11">
    <source>
        <dbReference type="Proteomes" id="UP000800038"/>
    </source>
</evidence>
<organism evidence="10 11">
    <name type="scientific">Clathrospora elynae</name>
    <dbReference type="NCBI Taxonomy" id="706981"/>
    <lineage>
        <taxon>Eukaryota</taxon>
        <taxon>Fungi</taxon>
        <taxon>Dikarya</taxon>
        <taxon>Ascomycota</taxon>
        <taxon>Pezizomycotina</taxon>
        <taxon>Dothideomycetes</taxon>
        <taxon>Pleosporomycetidae</taxon>
        <taxon>Pleosporales</taxon>
        <taxon>Diademaceae</taxon>
        <taxon>Clathrospora</taxon>
    </lineage>
</organism>
<evidence type="ECO:0000256" key="4">
    <source>
        <dbReference type="ARBA" id="ARBA00022723"/>
    </source>
</evidence>